<evidence type="ECO:0000256" key="1">
    <source>
        <dbReference type="ARBA" id="ARBA00006479"/>
    </source>
</evidence>
<reference evidence="2" key="1">
    <citation type="submission" date="2023-06" db="EMBL/GenBank/DDBJ databases">
        <title>Robiginitalea aurantiacus sp. nov. and Algoriphagus sediminis sp. nov., isolated from coastal sediment.</title>
        <authorList>
            <person name="Zhou Z.Y."/>
            <person name="An J."/>
            <person name="Jia Y.W."/>
            <person name="Du Z.J."/>
        </authorList>
    </citation>
    <scope>NUCLEOTIDE SEQUENCE</scope>
    <source>
        <strain evidence="2">C2-7</strain>
    </source>
</reference>
<name>A0ABT7Y958_9BACT</name>
<sequence length="295" mass="32279">MKAAIGIDIGGTNIKGVLIDESGRILEKARAKTHSLSTDFWQENIRKVYSELKKKSHSNPTIGISAPGLANEKNTAIDFLPGRLPGLEGFDWSKFLGSPTYVLNDAHAALMAESKFGVAKGIKNFLLITLGTGVGGAIMIDGKLYQGLAQRAGHIGHSTIQSNQTQQSILGMPGSLEYAIGNYSVEERSHGKYKNTYALLEARKTDDYFAQWLWLDMIRNLSLSICSLINAFSPEAIVLAGGLTKAEDDLFHPLNQFIDTYEFRPNGKKTKIMKAKFRDYSGAIGAAAFTLNQMK</sequence>
<comment type="similarity">
    <text evidence="1">Belongs to the ROK (NagC/XylR) family.</text>
</comment>
<dbReference type="PANTHER" id="PTHR18964:SF149">
    <property type="entry name" value="BIFUNCTIONAL UDP-N-ACETYLGLUCOSAMINE 2-EPIMERASE_N-ACETYLMANNOSAMINE KINASE"/>
    <property type="match status" value="1"/>
</dbReference>
<dbReference type="InterPro" id="IPR000600">
    <property type="entry name" value="ROK"/>
</dbReference>
<dbReference type="InterPro" id="IPR043129">
    <property type="entry name" value="ATPase_NBD"/>
</dbReference>
<protein>
    <submittedName>
        <fullName evidence="2">ROK family protein</fullName>
    </submittedName>
</protein>
<dbReference type="Gene3D" id="3.30.420.40">
    <property type="match status" value="2"/>
</dbReference>
<dbReference type="InterPro" id="IPR049874">
    <property type="entry name" value="ROK_cs"/>
</dbReference>
<dbReference type="PROSITE" id="PS01125">
    <property type="entry name" value="ROK"/>
    <property type="match status" value="1"/>
</dbReference>
<dbReference type="PANTHER" id="PTHR18964">
    <property type="entry name" value="ROK (REPRESSOR, ORF, KINASE) FAMILY"/>
    <property type="match status" value="1"/>
</dbReference>
<proteinExistence type="inferred from homology"/>
<gene>
    <name evidence="2" type="ORF">QVH07_01355</name>
</gene>
<dbReference type="SUPFAM" id="SSF53067">
    <property type="entry name" value="Actin-like ATPase domain"/>
    <property type="match status" value="1"/>
</dbReference>
<dbReference type="RefSeq" id="WP_289998326.1">
    <property type="nucleotide sequence ID" value="NZ_JAUEPH010000001.1"/>
</dbReference>
<keyword evidence="3" id="KW-1185">Reference proteome</keyword>
<evidence type="ECO:0000313" key="3">
    <source>
        <dbReference type="Proteomes" id="UP001171916"/>
    </source>
</evidence>
<dbReference type="Pfam" id="PF00480">
    <property type="entry name" value="ROK"/>
    <property type="match status" value="1"/>
</dbReference>
<organism evidence="2 3">
    <name type="scientific">Algoriphagus sediminis</name>
    <dbReference type="NCBI Taxonomy" id="3057113"/>
    <lineage>
        <taxon>Bacteria</taxon>
        <taxon>Pseudomonadati</taxon>
        <taxon>Bacteroidota</taxon>
        <taxon>Cytophagia</taxon>
        <taxon>Cytophagales</taxon>
        <taxon>Cyclobacteriaceae</taxon>
        <taxon>Algoriphagus</taxon>
    </lineage>
</organism>
<dbReference type="EMBL" id="JAUEPH010000001">
    <property type="protein sequence ID" value="MDN3202769.1"/>
    <property type="molecule type" value="Genomic_DNA"/>
</dbReference>
<dbReference type="Proteomes" id="UP001171916">
    <property type="component" value="Unassembled WGS sequence"/>
</dbReference>
<comment type="caution">
    <text evidence="2">The sequence shown here is derived from an EMBL/GenBank/DDBJ whole genome shotgun (WGS) entry which is preliminary data.</text>
</comment>
<accession>A0ABT7Y958</accession>
<evidence type="ECO:0000313" key="2">
    <source>
        <dbReference type="EMBL" id="MDN3202769.1"/>
    </source>
</evidence>